<dbReference type="RefSeq" id="WP_161956058.1">
    <property type="nucleotide sequence ID" value="NZ_CAJMCA010000001.1"/>
</dbReference>
<keyword evidence="2" id="KW-1185">Reference proteome</keyword>
<accession>A0A9X3XMM6</accession>
<gene>
    <name evidence="1" type="ORF">NE398_14660</name>
</gene>
<dbReference type="Proteomes" id="UP001141183">
    <property type="component" value="Unassembled WGS sequence"/>
</dbReference>
<dbReference type="AlphaFoldDB" id="A0A9X3XMM6"/>
<organism evidence="1 2">
    <name type="scientific">Clostridium tertium</name>
    <dbReference type="NCBI Taxonomy" id="1559"/>
    <lineage>
        <taxon>Bacteria</taxon>
        <taxon>Bacillati</taxon>
        <taxon>Bacillota</taxon>
        <taxon>Clostridia</taxon>
        <taxon>Eubacteriales</taxon>
        <taxon>Clostridiaceae</taxon>
        <taxon>Clostridium</taxon>
    </lineage>
</organism>
<sequence length="47" mass="5521">MEFVLKELENQGPLPYLFDIVDYTHLNNDELKSHIDRAGKVIYIKNS</sequence>
<reference evidence="1" key="1">
    <citation type="submission" date="2022-05" db="EMBL/GenBank/DDBJ databases">
        <title>Draft genome sequence of Clostridium tertium strain CP3 isolated from Peru.</title>
        <authorList>
            <person name="Hurtado R."/>
            <person name="Lima L."/>
            <person name="Sousa T."/>
            <person name="Jaiswal A.K."/>
            <person name="Tiwari S."/>
            <person name="Maturrano L."/>
            <person name="Brenig B."/>
            <person name="Azevedo V."/>
        </authorList>
    </citation>
    <scope>NUCLEOTIDE SEQUENCE</scope>
    <source>
        <strain evidence="1">CP3</strain>
    </source>
</reference>
<comment type="caution">
    <text evidence="1">The sequence shown here is derived from an EMBL/GenBank/DDBJ whole genome shotgun (WGS) entry which is preliminary data.</text>
</comment>
<proteinExistence type="predicted"/>
<dbReference type="EMBL" id="JAMRYU010000015">
    <property type="protein sequence ID" value="MDC4241396.1"/>
    <property type="molecule type" value="Genomic_DNA"/>
</dbReference>
<evidence type="ECO:0000313" key="1">
    <source>
        <dbReference type="EMBL" id="MDC4241396.1"/>
    </source>
</evidence>
<name>A0A9X3XMM6_9CLOT</name>
<evidence type="ECO:0000313" key="2">
    <source>
        <dbReference type="Proteomes" id="UP001141183"/>
    </source>
</evidence>
<protein>
    <submittedName>
        <fullName evidence="1">Uncharacterized protein</fullName>
    </submittedName>
</protein>